<protein>
    <submittedName>
        <fullName evidence="1">Uncharacterized protein</fullName>
    </submittedName>
</protein>
<evidence type="ECO:0000313" key="1">
    <source>
        <dbReference type="EMBL" id="VTR41362.1"/>
    </source>
</evidence>
<gene>
    <name evidence="1" type="ORF">NCTC11429_02506</name>
</gene>
<accession>A0A4U9V8U8</accession>
<dbReference type="KEGG" id="stha:NCTC11429_02506"/>
<dbReference type="AlphaFoldDB" id="A0A4U9V8U8"/>
<reference evidence="1 2" key="1">
    <citation type="submission" date="2019-05" db="EMBL/GenBank/DDBJ databases">
        <authorList>
            <consortium name="Pathogen Informatics"/>
        </authorList>
    </citation>
    <scope>NUCLEOTIDE SEQUENCE [LARGE SCALE GENOMIC DNA]</scope>
    <source>
        <strain evidence="1 2">NCTC11429</strain>
    </source>
</reference>
<sequence>MIILDRWNRRVTFIPLLLQIKTIVCLSDPSFVHKVFEGIKVSKYAESLNDLNKLYQHLSPKDAVEKEVIKRVWEEYSKTHG</sequence>
<proteinExistence type="predicted"/>
<dbReference type="STRING" id="1123265.GCA_000686625_03798"/>
<evidence type="ECO:0000313" key="2">
    <source>
        <dbReference type="Proteomes" id="UP000308196"/>
    </source>
</evidence>
<dbReference type="Proteomes" id="UP000308196">
    <property type="component" value="Chromosome"/>
</dbReference>
<organism evidence="1 2">
    <name type="scientific">Sphingobacterium thalpophilum</name>
    <dbReference type="NCBI Taxonomy" id="259"/>
    <lineage>
        <taxon>Bacteria</taxon>
        <taxon>Pseudomonadati</taxon>
        <taxon>Bacteroidota</taxon>
        <taxon>Sphingobacteriia</taxon>
        <taxon>Sphingobacteriales</taxon>
        <taxon>Sphingobacteriaceae</taxon>
        <taxon>Sphingobacterium</taxon>
    </lineage>
</organism>
<name>A0A4U9V8U8_9SPHI</name>
<dbReference type="EMBL" id="LR590484">
    <property type="protein sequence ID" value="VTR41362.1"/>
    <property type="molecule type" value="Genomic_DNA"/>
</dbReference>